<evidence type="ECO:0000256" key="2">
    <source>
        <dbReference type="ARBA" id="ARBA00023315"/>
    </source>
</evidence>
<accession>A0A3D3TL60</accession>
<protein>
    <submittedName>
        <fullName evidence="4">N-acetyltransferase</fullName>
    </submittedName>
</protein>
<dbReference type="GO" id="GO:0016747">
    <property type="term" value="F:acyltransferase activity, transferring groups other than amino-acyl groups"/>
    <property type="evidence" value="ECO:0007669"/>
    <property type="project" value="InterPro"/>
</dbReference>
<dbReference type="EMBL" id="DQBS01000061">
    <property type="protein sequence ID" value="HCO69439.1"/>
    <property type="molecule type" value="Genomic_DNA"/>
</dbReference>
<evidence type="ECO:0000313" key="5">
    <source>
        <dbReference type="Proteomes" id="UP000264215"/>
    </source>
</evidence>
<sequence length="307" mass="36004">MQIVRYSKEYREQMLRIQRVYEMEHPLAERFAFEDLKNPLLNGRKNIFLAVDNGRVVGFLRFLTRQNFSTAHFHHIWLDITVDEGADNNLMLLLYETALPSIVDTTSSFFPAAGTKICVKIADSENEKRDFFSKRGFTHWIDFEYMERDLKREIISHPIPSGLIISQMKPRKSPEILKYLLAEQSCFPDSPLEYKFLHYFFSKPEWKNEGLILASLDLKGNIAGSVMLYPDNTDNSKFHTEEIFVVERWRNKGLARALLAESLKYLKKKGKDRAFLSVTSDRTSAKRMYEEAGFRFLYKREVLTLEI</sequence>
<dbReference type="Proteomes" id="UP000264215">
    <property type="component" value="Unassembled WGS sequence"/>
</dbReference>
<dbReference type="PROSITE" id="PS51186">
    <property type="entry name" value="GNAT"/>
    <property type="match status" value="1"/>
</dbReference>
<keyword evidence="2" id="KW-0012">Acyltransferase</keyword>
<dbReference type="InterPro" id="IPR016181">
    <property type="entry name" value="Acyl_CoA_acyltransferase"/>
</dbReference>
<evidence type="ECO:0000313" key="4">
    <source>
        <dbReference type="EMBL" id="HCO69439.1"/>
    </source>
</evidence>
<gene>
    <name evidence="4" type="ORF">DIT26_02460</name>
</gene>
<dbReference type="InterPro" id="IPR000182">
    <property type="entry name" value="GNAT_dom"/>
</dbReference>
<name>A0A3D3TL60_9BACT</name>
<dbReference type="InterPro" id="IPR050680">
    <property type="entry name" value="YpeA/RimI_acetyltransf"/>
</dbReference>
<comment type="caution">
    <text evidence="4">The sequence shown here is derived from an EMBL/GenBank/DDBJ whole genome shotgun (WGS) entry which is preliminary data.</text>
</comment>
<keyword evidence="1 4" id="KW-0808">Transferase</keyword>
<dbReference type="Gene3D" id="3.40.630.30">
    <property type="match status" value="1"/>
</dbReference>
<organism evidence="4 5">
    <name type="scientific">Mesotoga infera</name>
    <dbReference type="NCBI Taxonomy" id="1236046"/>
    <lineage>
        <taxon>Bacteria</taxon>
        <taxon>Thermotogati</taxon>
        <taxon>Thermotogota</taxon>
        <taxon>Thermotogae</taxon>
        <taxon>Kosmotogales</taxon>
        <taxon>Kosmotogaceae</taxon>
        <taxon>Mesotoga</taxon>
    </lineage>
</organism>
<proteinExistence type="predicted"/>
<evidence type="ECO:0000256" key="1">
    <source>
        <dbReference type="ARBA" id="ARBA00022679"/>
    </source>
</evidence>
<dbReference type="SUPFAM" id="SSF55729">
    <property type="entry name" value="Acyl-CoA N-acyltransferases (Nat)"/>
    <property type="match status" value="2"/>
</dbReference>
<dbReference type="CDD" id="cd04301">
    <property type="entry name" value="NAT_SF"/>
    <property type="match status" value="1"/>
</dbReference>
<feature type="domain" description="N-acetyltransferase" evidence="3">
    <location>
        <begin position="163"/>
        <end position="307"/>
    </location>
</feature>
<dbReference type="AlphaFoldDB" id="A0A3D3TL60"/>
<dbReference type="PANTHER" id="PTHR43420">
    <property type="entry name" value="ACETYLTRANSFERASE"/>
    <property type="match status" value="1"/>
</dbReference>
<dbReference type="Pfam" id="PF00583">
    <property type="entry name" value="Acetyltransf_1"/>
    <property type="match status" value="1"/>
</dbReference>
<evidence type="ECO:0000259" key="3">
    <source>
        <dbReference type="PROSITE" id="PS51186"/>
    </source>
</evidence>
<reference evidence="4 5" key="1">
    <citation type="journal article" date="2018" name="Nat. Biotechnol.">
        <title>A standardized bacterial taxonomy based on genome phylogeny substantially revises the tree of life.</title>
        <authorList>
            <person name="Parks D.H."/>
            <person name="Chuvochina M."/>
            <person name="Waite D.W."/>
            <person name="Rinke C."/>
            <person name="Skarshewski A."/>
            <person name="Chaumeil P.A."/>
            <person name="Hugenholtz P."/>
        </authorList>
    </citation>
    <scope>NUCLEOTIDE SEQUENCE [LARGE SCALE GENOMIC DNA]</scope>
    <source>
        <strain evidence="4">UBA9905</strain>
    </source>
</reference>